<evidence type="ECO:0000256" key="7">
    <source>
        <dbReference type="ARBA" id="ARBA00022840"/>
    </source>
</evidence>
<dbReference type="PANTHER" id="PTHR10656:SF42">
    <property type="entry name" value="CYCLIC GMP-AMP SYNTHASE-LIKE PROTEIN-RELATED"/>
    <property type="match status" value="1"/>
</dbReference>
<feature type="region of interest" description="Disordered" evidence="9">
    <location>
        <begin position="338"/>
        <end position="404"/>
    </location>
</feature>
<evidence type="ECO:0000256" key="6">
    <source>
        <dbReference type="ARBA" id="ARBA00022741"/>
    </source>
</evidence>
<feature type="compositionally biased region" description="Basic and acidic residues" evidence="9">
    <location>
        <begin position="663"/>
        <end position="683"/>
    </location>
</feature>
<evidence type="ECO:0008006" key="14">
    <source>
        <dbReference type="Google" id="ProtNLM"/>
    </source>
</evidence>
<keyword evidence="3" id="KW-0808">Transferase</keyword>
<evidence type="ECO:0000256" key="4">
    <source>
        <dbReference type="ARBA" id="ARBA00022695"/>
    </source>
</evidence>
<dbReference type="Proteomes" id="UP001159428">
    <property type="component" value="Unassembled WGS sequence"/>
</dbReference>
<evidence type="ECO:0000256" key="1">
    <source>
        <dbReference type="ARBA" id="ARBA00001946"/>
    </source>
</evidence>
<feature type="region of interest" description="Disordered" evidence="9">
    <location>
        <begin position="659"/>
        <end position="683"/>
    </location>
</feature>
<protein>
    <recommendedName>
        <fullName evidence="14">Mab-21-like HhH/H2TH-like domain-containing protein</fullName>
    </recommendedName>
</protein>
<dbReference type="SMART" id="SM01265">
    <property type="entry name" value="Mab-21"/>
    <property type="match status" value="1"/>
</dbReference>
<name>A0AAU9XRK8_9CNID</name>
<dbReference type="Gene3D" id="3.30.460.90">
    <property type="match status" value="1"/>
</dbReference>
<dbReference type="EMBL" id="CALNXJ010000062">
    <property type="protein sequence ID" value="CAH3156748.1"/>
    <property type="molecule type" value="Genomic_DNA"/>
</dbReference>
<evidence type="ECO:0000313" key="13">
    <source>
        <dbReference type="Proteomes" id="UP001159428"/>
    </source>
</evidence>
<feature type="domain" description="Mab-21-like HhH/H2TH-like" evidence="11">
    <location>
        <begin position="527"/>
        <end position="612"/>
    </location>
</feature>
<comment type="similarity">
    <text evidence="2">Belongs to the mab-21 family.</text>
</comment>
<evidence type="ECO:0000256" key="8">
    <source>
        <dbReference type="ARBA" id="ARBA00022842"/>
    </source>
</evidence>
<dbReference type="InterPro" id="IPR024810">
    <property type="entry name" value="MAB21L/cGLR"/>
</dbReference>
<reference evidence="12 13" key="1">
    <citation type="submission" date="2022-05" db="EMBL/GenBank/DDBJ databases">
        <authorList>
            <consortium name="Genoscope - CEA"/>
            <person name="William W."/>
        </authorList>
    </citation>
    <scope>NUCLEOTIDE SEQUENCE [LARGE SCALE GENOMIC DNA]</scope>
</reference>
<dbReference type="Gene3D" id="1.10.1410.40">
    <property type="match status" value="1"/>
</dbReference>
<feature type="compositionally biased region" description="Basic and acidic residues" evidence="9">
    <location>
        <begin position="365"/>
        <end position="404"/>
    </location>
</feature>
<sequence length="850" mass="96997">MDATKEDEKAKELNSLFESIGQQWQDAYEGLERNRAKYTCHFDHISEVLRKVNPEIQITLRPYGSAAEGLKCLEPNDIGDVDIMAFPTSEDLIIPENCLEYSPDNPLHVRIKVGDRPVFQSCLYDGTQYLATSAIKKFHKDIYGSSLPDLVERLTCTFSALPLGKLSPVEHVNTYLKNKTSSPAVTIDFSKRLGTIFNGQTTLDTQDYLSPEGSLKAADWDLTDWDLMAHVICMGRGIEYTRKHAEVVSDFVQFLSDLIKEQQKNGLSFSSVFQELYLSSRAEGLANRFREIEAPSLVEKIGIFLQVPAEERKEEQFVSPEQKQDSVCETSSAMLHTKYEGGRSNGDVSSTSSHSTSVNVIPAQEAERKDEDRIGDNRNEERSEAEETHAPKKKKTSEAETKTTESLRKLYNDCIQQLLLAETDETTGNAPHGTEPSNNVTRTNSYHQAFGIDFVPALRSHGWPKVAQDWLKQERKWPSPKMVERVFQEGVHLVVKPPKKNGNPDCDFRISFSHAEYLLSQDMNDIQRECYRCLKKFYRAYLSNAEGLESFHLKNLFLQTIEETGAEMWTERRRAESMTKLLGKLLKALKDKDLRHFFVRSYNLFGVDYIEDPKILESLAEMVEKIMENPEELAAEIIKNGEEELKKACSSLEKNHGQFGDAAVEHPPKSNNHTEGKEATDDASEGYRYHDLKDIYLKISDEMINIAYSDTDCNVETLAPLERSVVERLKEVRQSYPNIDAQDVLNIFDFFWNLTYFKVWMGSEPDLRRRMLDAIRDDVESWRGTMEAKEDFPSSGDMAAPPAMMQFANFLDCRNVLPAGAVTQCFRKFHSNILRQIRQQVINIDELSLD</sequence>
<dbReference type="Pfam" id="PF20266">
    <property type="entry name" value="Mab-21_C"/>
    <property type="match status" value="1"/>
</dbReference>
<dbReference type="PANTHER" id="PTHR10656">
    <property type="entry name" value="CELL FATE DETERMINING PROTEIN MAB21-RELATED"/>
    <property type="match status" value="1"/>
</dbReference>
<dbReference type="AlphaFoldDB" id="A0AAU9XRK8"/>
<evidence type="ECO:0000259" key="11">
    <source>
        <dbReference type="Pfam" id="PF20266"/>
    </source>
</evidence>
<dbReference type="InterPro" id="IPR046903">
    <property type="entry name" value="Mab-21-like_nuc_Trfase"/>
</dbReference>
<evidence type="ECO:0000256" key="2">
    <source>
        <dbReference type="ARBA" id="ARBA00008307"/>
    </source>
</evidence>
<dbReference type="GO" id="GO:0046872">
    <property type="term" value="F:metal ion binding"/>
    <property type="evidence" value="ECO:0007669"/>
    <property type="project" value="UniProtKB-KW"/>
</dbReference>
<evidence type="ECO:0000313" key="12">
    <source>
        <dbReference type="EMBL" id="CAH3156748.1"/>
    </source>
</evidence>
<keyword evidence="8" id="KW-0460">Magnesium</keyword>
<organism evidence="12 13">
    <name type="scientific">Pocillopora meandrina</name>
    <dbReference type="NCBI Taxonomy" id="46732"/>
    <lineage>
        <taxon>Eukaryota</taxon>
        <taxon>Metazoa</taxon>
        <taxon>Cnidaria</taxon>
        <taxon>Anthozoa</taxon>
        <taxon>Hexacorallia</taxon>
        <taxon>Scleractinia</taxon>
        <taxon>Astrocoeniina</taxon>
        <taxon>Pocilloporidae</taxon>
        <taxon>Pocillopora</taxon>
    </lineage>
</organism>
<evidence type="ECO:0000256" key="5">
    <source>
        <dbReference type="ARBA" id="ARBA00022723"/>
    </source>
</evidence>
<proteinExistence type="inferred from homology"/>
<dbReference type="GO" id="GO:0016779">
    <property type="term" value="F:nucleotidyltransferase activity"/>
    <property type="evidence" value="ECO:0007669"/>
    <property type="project" value="UniProtKB-KW"/>
</dbReference>
<evidence type="ECO:0000256" key="9">
    <source>
        <dbReference type="SAM" id="MobiDB-lite"/>
    </source>
</evidence>
<accession>A0AAU9XRK8</accession>
<comment type="caution">
    <text evidence="12">The sequence shown here is derived from an EMBL/GenBank/DDBJ whole genome shotgun (WGS) entry which is preliminary data.</text>
</comment>
<evidence type="ECO:0000259" key="10">
    <source>
        <dbReference type="Pfam" id="PF03281"/>
    </source>
</evidence>
<comment type="cofactor">
    <cofactor evidence="1">
        <name>Mg(2+)</name>
        <dbReference type="ChEBI" id="CHEBI:18420"/>
    </cofactor>
</comment>
<keyword evidence="5" id="KW-0479">Metal-binding</keyword>
<feature type="region of interest" description="Disordered" evidence="9">
    <location>
        <begin position="423"/>
        <end position="442"/>
    </location>
</feature>
<keyword evidence="7" id="KW-0067">ATP-binding</keyword>
<keyword evidence="13" id="KW-1185">Reference proteome</keyword>
<keyword evidence="6" id="KW-0547">Nucleotide-binding</keyword>
<dbReference type="GO" id="GO:0005524">
    <property type="term" value="F:ATP binding"/>
    <property type="evidence" value="ECO:0007669"/>
    <property type="project" value="UniProtKB-KW"/>
</dbReference>
<feature type="domain" description="Mab-21-like nucleotidyltransferase" evidence="10">
    <location>
        <begin position="435"/>
        <end position="518"/>
    </location>
</feature>
<keyword evidence="4" id="KW-0548">Nucleotidyltransferase</keyword>
<dbReference type="Pfam" id="PF03281">
    <property type="entry name" value="Mab-21"/>
    <property type="match status" value="1"/>
</dbReference>
<dbReference type="InterPro" id="IPR046906">
    <property type="entry name" value="Mab-21_HhH/H2TH-like"/>
</dbReference>
<evidence type="ECO:0000256" key="3">
    <source>
        <dbReference type="ARBA" id="ARBA00022679"/>
    </source>
</evidence>
<gene>
    <name evidence="12" type="ORF">PMEA_00029790</name>
</gene>